<dbReference type="Gene3D" id="2.30.29.30">
    <property type="entry name" value="Pleckstrin-homology domain (PH domain)/Phosphotyrosine-binding domain (PTB)"/>
    <property type="match status" value="1"/>
</dbReference>
<keyword evidence="2 3" id="KW-0040">ANK repeat</keyword>
<sequence length="752" mass="81386">MGRYSFVRSGGDRDRARDRDELSQRLIEAALHGDVERVSEFLGKEVVDVNYIGTVSLRVKCIESLLREEEADELDIGYRDFVTDVTPLFAAAHSGHLSIARKLLSAGADVNQELFRGFATTAAAREGHSAVLDMLLKAGASRSASEDAILEASLYGQAEATELLISSEMVGPHVAKRALVSACCRGFVGVVSALIKNGVDMNCVDRVLLQSVKPALHANVDCTPLVAAIVSRQVPMVKYLLEAGVRTGQNFRLGAWSWDIFSGEELRVGACLGEPYSEAWCAVEYYELSGQILRLLLNHESSLLGAHLQGRSLLCHAILCQNLEAAGVLMEAGADVEFLIKTEKSLESRPIHLAARVGCQRVLKQLILHGCDMNSRTESGDTALMIAAKLDQPDCFLELMVSGADLGLANNNGDNAVQMARRSSFSSSISKLISRAILTAENVFSSNLEVFSSLHFAAAVGETDILKKLITGDLMEDINRYDGSGLTPILVAAKAGHTEAFRLLVKFGADIGLRSGEGKSVISLIKDHACTGVRTRFEEILLESVLSGTLKGHGEFKALHFAARAGNLNAVIQLLKLGYEINSLDENKFSPLMIAAKEGNADACRLLLQNGAEGAEAALSLAKRNNKCTAAEEVIFDHMARAHVLLGEELCKHTREGRGKPHLKAVQMHKSGLLSWGKSSRRKVICKDAVAGATAGFSKNRRNKGTSRVNEGTIFWVVTETGREIHFEAASRENKALWVRGINLISKEAKLG</sequence>
<feature type="repeat" description="ANK" evidence="3">
    <location>
        <begin position="554"/>
        <end position="586"/>
    </location>
</feature>
<dbReference type="PROSITE" id="PS50088">
    <property type="entry name" value="ANK_REPEAT"/>
    <property type="match status" value="6"/>
</dbReference>
<dbReference type="PANTHER" id="PTHR24123">
    <property type="entry name" value="ANKYRIN REPEAT-CONTAINING"/>
    <property type="match status" value="1"/>
</dbReference>
<dbReference type="InterPro" id="IPR051165">
    <property type="entry name" value="Multifunctional_ANK_Repeat"/>
</dbReference>
<feature type="repeat" description="ANK" evidence="3">
    <location>
        <begin position="587"/>
        <end position="613"/>
    </location>
</feature>
<reference evidence="4 5" key="1">
    <citation type="journal article" date="2023" name="Hortic Res">
        <title>Pangenome of water caltrop reveals structural variations and asymmetric subgenome divergence after allopolyploidization.</title>
        <authorList>
            <person name="Zhang X."/>
            <person name="Chen Y."/>
            <person name="Wang L."/>
            <person name="Yuan Y."/>
            <person name="Fang M."/>
            <person name="Shi L."/>
            <person name="Lu R."/>
            <person name="Comes H.P."/>
            <person name="Ma Y."/>
            <person name="Chen Y."/>
            <person name="Huang G."/>
            <person name="Zhou Y."/>
            <person name="Zheng Z."/>
            <person name="Qiu Y."/>
        </authorList>
    </citation>
    <scope>NUCLEOTIDE SEQUENCE [LARGE SCALE GENOMIC DNA]</scope>
    <source>
        <strain evidence="4">F231</strain>
    </source>
</reference>
<dbReference type="Pfam" id="PF12796">
    <property type="entry name" value="Ank_2"/>
    <property type="match status" value="5"/>
</dbReference>
<feature type="repeat" description="ANK" evidence="3">
    <location>
        <begin position="379"/>
        <end position="411"/>
    </location>
</feature>
<evidence type="ECO:0000313" key="5">
    <source>
        <dbReference type="Proteomes" id="UP001346149"/>
    </source>
</evidence>
<feature type="repeat" description="ANK" evidence="3">
    <location>
        <begin position="83"/>
        <end position="111"/>
    </location>
</feature>
<feature type="repeat" description="ANK" evidence="3">
    <location>
        <begin position="484"/>
        <end position="516"/>
    </location>
</feature>
<name>A0AAN7R650_TRANT</name>
<dbReference type="Proteomes" id="UP001346149">
    <property type="component" value="Unassembled WGS sequence"/>
</dbReference>
<accession>A0AAN7R650</accession>
<keyword evidence="5" id="KW-1185">Reference proteome</keyword>
<evidence type="ECO:0000313" key="4">
    <source>
        <dbReference type="EMBL" id="KAK4788716.1"/>
    </source>
</evidence>
<proteinExistence type="predicted"/>
<dbReference type="AlphaFoldDB" id="A0AAN7R650"/>
<evidence type="ECO:0000256" key="3">
    <source>
        <dbReference type="PROSITE-ProRule" id="PRU00023"/>
    </source>
</evidence>
<feature type="repeat" description="ANK" evidence="3">
    <location>
        <begin position="346"/>
        <end position="378"/>
    </location>
</feature>
<dbReference type="SMART" id="SM00248">
    <property type="entry name" value="ANK"/>
    <property type="match status" value="12"/>
</dbReference>
<dbReference type="InterPro" id="IPR011993">
    <property type="entry name" value="PH-like_dom_sf"/>
</dbReference>
<organism evidence="4 5">
    <name type="scientific">Trapa natans</name>
    <name type="common">Water chestnut</name>
    <dbReference type="NCBI Taxonomy" id="22666"/>
    <lineage>
        <taxon>Eukaryota</taxon>
        <taxon>Viridiplantae</taxon>
        <taxon>Streptophyta</taxon>
        <taxon>Embryophyta</taxon>
        <taxon>Tracheophyta</taxon>
        <taxon>Spermatophyta</taxon>
        <taxon>Magnoliopsida</taxon>
        <taxon>eudicotyledons</taxon>
        <taxon>Gunneridae</taxon>
        <taxon>Pentapetalae</taxon>
        <taxon>rosids</taxon>
        <taxon>malvids</taxon>
        <taxon>Myrtales</taxon>
        <taxon>Lythraceae</taxon>
        <taxon>Trapa</taxon>
    </lineage>
</organism>
<evidence type="ECO:0000256" key="2">
    <source>
        <dbReference type="ARBA" id="ARBA00023043"/>
    </source>
</evidence>
<protein>
    <submittedName>
        <fullName evidence="4">Uncharacterized protein</fullName>
    </submittedName>
</protein>
<evidence type="ECO:0000256" key="1">
    <source>
        <dbReference type="ARBA" id="ARBA00022737"/>
    </source>
</evidence>
<dbReference type="PROSITE" id="PS50297">
    <property type="entry name" value="ANK_REP_REGION"/>
    <property type="match status" value="3"/>
</dbReference>
<comment type="caution">
    <text evidence="4">The sequence shown here is derived from an EMBL/GenBank/DDBJ whole genome shotgun (WGS) entry which is preliminary data.</text>
</comment>
<dbReference type="InterPro" id="IPR036770">
    <property type="entry name" value="Ankyrin_rpt-contain_sf"/>
</dbReference>
<gene>
    <name evidence="4" type="ORF">SAY86_020035</name>
</gene>
<dbReference type="EMBL" id="JAXQNO010000011">
    <property type="protein sequence ID" value="KAK4788716.1"/>
    <property type="molecule type" value="Genomic_DNA"/>
</dbReference>
<dbReference type="SUPFAM" id="SSF48403">
    <property type="entry name" value="Ankyrin repeat"/>
    <property type="match status" value="2"/>
</dbReference>
<keyword evidence="1" id="KW-0677">Repeat</keyword>
<dbReference type="Gene3D" id="1.25.40.20">
    <property type="entry name" value="Ankyrin repeat-containing domain"/>
    <property type="match status" value="5"/>
</dbReference>
<dbReference type="PANTHER" id="PTHR24123:SF73">
    <property type="entry name" value="OS02G0457500 PROTEIN"/>
    <property type="match status" value="1"/>
</dbReference>
<dbReference type="InterPro" id="IPR002110">
    <property type="entry name" value="Ankyrin_rpt"/>
</dbReference>